<dbReference type="PANTHER" id="PTHR43820">
    <property type="entry name" value="HIGH-AFFINITY BRANCHED-CHAIN AMINO ACID TRANSPORT ATP-BINDING PROTEIN LIVF"/>
    <property type="match status" value="1"/>
</dbReference>
<comment type="similarity">
    <text evidence="1">Belongs to the ABC transporter superfamily.</text>
</comment>
<keyword evidence="3" id="KW-0547">Nucleotide-binding</keyword>
<evidence type="ECO:0000256" key="2">
    <source>
        <dbReference type="ARBA" id="ARBA00022448"/>
    </source>
</evidence>
<evidence type="ECO:0000256" key="4">
    <source>
        <dbReference type="ARBA" id="ARBA00022840"/>
    </source>
</evidence>
<reference evidence="7" key="1">
    <citation type="journal article" date="2020" name="mSystems">
        <title>Genome- and Community-Level Interaction Insights into Carbon Utilization and Element Cycling Functions of Hydrothermarchaeota in Hydrothermal Sediment.</title>
        <authorList>
            <person name="Zhou Z."/>
            <person name="Liu Y."/>
            <person name="Xu W."/>
            <person name="Pan J."/>
            <person name="Luo Z.H."/>
            <person name="Li M."/>
        </authorList>
    </citation>
    <scope>NUCLEOTIDE SEQUENCE [LARGE SCALE GENOMIC DNA]</scope>
    <source>
        <strain evidence="7">SpSt-697</strain>
    </source>
</reference>
<dbReference type="GO" id="GO:0015658">
    <property type="term" value="F:branched-chain amino acid transmembrane transporter activity"/>
    <property type="evidence" value="ECO:0007669"/>
    <property type="project" value="InterPro"/>
</dbReference>
<comment type="caution">
    <text evidence="7">The sequence shown here is derived from an EMBL/GenBank/DDBJ whole genome shotgun (WGS) entry which is preliminary data.</text>
</comment>
<dbReference type="InterPro" id="IPR027417">
    <property type="entry name" value="P-loop_NTPase"/>
</dbReference>
<dbReference type="AlphaFoldDB" id="A0A7V3ZTS3"/>
<keyword evidence="2" id="KW-0813">Transport</keyword>
<keyword evidence="4 7" id="KW-0067">ATP-binding</keyword>
<dbReference type="GO" id="GO:0005524">
    <property type="term" value="F:ATP binding"/>
    <property type="evidence" value="ECO:0007669"/>
    <property type="project" value="UniProtKB-KW"/>
</dbReference>
<dbReference type="PIRSF" id="PIRSF039137">
    <property type="entry name" value="ABC_branched_ATPase"/>
    <property type="match status" value="1"/>
</dbReference>
<dbReference type="SMART" id="SM00382">
    <property type="entry name" value="AAA"/>
    <property type="match status" value="1"/>
</dbReference>
<dbReference type="InterPro" id="IPR052156">
    <property type="entry name" value="BCAA_Transport_ATP-bd_LivF"/>
</dbReference>
<organism evidence="7">
    <name type="scientific">candidate division WOR-3 bacterium</name>
    <dbReference type="NCBI Taxonomy" id="2052148"/>
    <lineage>
        <taxon>Bacteria</taxon>
        <taxon>Bacteria division WOR-3</taxon>
    </lineage>
</organism>
<dbReference type="Pfam" id="PF00005">
    <property type="entry name" value="ABC_tran"/>
    <property type="match status" value="1"/>
</dbReference>
<protein>
    <submittedName>
        <fullName evidence="7">ABC transporter ATP-binding protein</fullName>
    </submittedName>
</protein>
<evidence type="ECO:0000256" key="3">
    <source>
        <dbReference type="ARBA" id="ARBA00022741"/>
    </source>
</evidence>
<dbReference type="PROSITE" id="PS00211">
    <property type="entry name" value="ABC_TRANSPORTER_1"/>
    <property type="match status" value="1"/>
</dbReference>
<evidence type="ECO:0000259" key="6">
    <source>
        <dbReference type="PROSITE" id="PS50893"/>
    </source>
</evidence>
<name>A0A7V3ZTS3_UNCW3</name>
<dbReference type="InterPro" id="IPR003439">
    <property type="entry name" value="ABC_transporter-like_ATP-bd"/>
</dbReference>
<proteinExistence type="inferred from homology"/>
<keyword evidence="5" id="KW-0029">Amino-acid transport</keyword>
<dbReference type="InterPro" id="IPR030660">
    <property type="entry name" value="ABC_branched_ATPase_LivF/BraG"/>
</dbReference>
<evidence type="ECO:0000256" key="5">
    <source>
        <dbReference type="ARBA" id="ARBA00022970"/>
    </source>
</evidence>
<dbReference type="SUPFAM" id="SSF52540">
    <property type="entry name" value="P-loop containing nucleoside triphosphate hydrolases"/>
    <property type="match status" value="1"/>
</dbReference>
<dbReference type="Gene3D" id="3.40.50.300">
    <property type="entry name" value="P-loop containing nucleotide triphosphate hydrolases"/>
    <property type="match status" value="1"/>
</dbReference>
<dbReference type="GO" id="GO:0015807">
    <property type="term" value="P:L-amino acid transport"/>
    <property type="evidence" value="ECO:0007669"/>
    <property type="project" value="TreeGrafter"/>
</dbReference>
<evidence type="ECO:0000256" key="1">
    <source>
        <dbReference type="ARBA" id="ARBA00005417"/>
    </source>
</evidence>
<dbReference type="EMBL" id="DTDR01000010">
    <property type="protein sequence ID" value="HGK63041.1"/>
    <property type="molecule type" value="Genomic_DNA"/>
</dbReference>
<sequence length="235" mass="25915">MLIIENLFVNYGMIKALQGISLKVKEKEIVALIGNNGAGKTTTLKAISGLVKPSSGKIYFCDIDLTSLNPSQIAKLGISQVPEGRKPFVNLTVYENLRLGAYFVNKKREIEERLEFVFQIFPRLKERLKQLAGTLSGGELQMLAIGRALMAKPKLLLLDEPSMGLSPILVDEIFSVIKKINEEGTTILLIEQNAAKALTLATYAYVLETGKIMLEGKSEDLINNEEVKKIYLGVG</sequence>
<dbReference type="GO" id="GO:0016887">
    <property type="term" value="F:ATP hydrolysis activity"/>
    <property type="evidence" value="ECO:0007669"/>
    <property type="project" value="InterPro"/>
</dbReference>
<dbReference type="PANTHER" id="PTHR43820:SF4">
    <property type="entry name" value="HIGH-AFFINITY BRANCHED-CHAIN AMINO ACID TRANSPORT ATP-BINDING PROTEIN LIVF"/>
    <property type="match status" value="1"/>
</dbReference>
<feature type="domain" description="ABC transporter" evidence="6">
    <location>
        <begin position="2"/>
        <end position="234"/>
    </location>
</feature>
<evidence type="ECO:0000313" key="7">
    <source>
        <dbReference type="EMBL" id="HGK63041.1"/>
    </source>
</evidence>
<dbReference type="PROSITE" id="PS50893">
    <property type="entry name" value="ABC_TRANSPORTER_2"/>
    <property type="match status" value="1"/>
</dbReference>
<dbReference type="InterPro" id="IPR003593">
    <property type="entry name" value="AAA+_ATPase"/>
</dbReference>
<gene>
    <name evidence="7" type="ORF">ENU74_00340</name>
</gene>
<dbReference type="CDD" id="cd03224">
    <property type="entry name" value="ABC_TM1139_LivF_branched"/>
    <property type="match status" value="1"/>
</dbReference>
<accession>A0A7V3ZTS3</accession>
<dbReference type="InterPro" id="IPR017871">
    <property type="entry name" value="ABC_transporter-like_CS"/>
</dbReference>